<evidence type="ECO:0000256" key="5">
    <source>
        <dbReference type="ARBA" id="ARBA00022840"/>
    </source>
</evidence>
<dbReference type="GO" id="GO:0005524">
    <property type="term" value="F:ATP binding"/>
    <property type="evidence" value="ECO:0007669"/>
    <property type="project" value="UniProtKB-UniRule"/>
</dbReference>
<keyword evidence="6 7" id="KW-0418">Kinase</keyword>
<evidence type="ECO:0000256" key="3">
    <source>
        <dbReference type="ARBA" id="ARBA00022679"/>
    </source>
</evidence>
<dbReference type="GO" id="GO:0004781">
    <property type="term" value="F:sulfate adenylyltransferase (ATP) activity"/>
    <property type="evidence" value="ECO:0007669"/>
    <property type="project" value="TreeGrafter"/>
</dbReference>
<dbReference type="GO" id="GO:0070814">
    <property type="term" value="P:hydrogen sulfide biosynthetic process"/>
    <property type="evidence" value="ECO:0007669"/>
    <property type="project" value="UniProtKB-UniRule"/>
</dbReference>
<dbReference type="Gene3D" id="3.40.50.300">
    <property type="entry name" value="P-loop containing nucleotide triphosphate hydrolases"/>
    <property type="match status" value="1"/>
</dbReference>
<dbReference type="PANTHER" id="PTHR42700">
    <property type="entry name" value="SULFATE ADENYLYLTRANSFERASE"/>
    <property type="match status" value="1"/>
</dbReference>
<dbReference type="EC" id="2.7.1.25" evidence="2 6"/>
<dbReference type="InterPro" id="IPR027417">
    <property type="entry name" value="P-loop_NTPase"/>
</dbReference>
<dbReference type="InterPro" id="IPR002891">
    <property type="entry name" value="APS"/>
</dbReference>
<protein>
    <recommendedName>
        <fullName evidence="2 6">Adenylyl-sulfate kinase</fullName>
        <ecNumber evidence="2 6">2.7.1.25</ecNumber>
    </recommendedName>
    <alternativeName>
        <fullName evidence="6">APS kinase</fullName>
    </alternativeName>
    <alternativeName>
        <fullName evidence="6">ATP adenosine-5'-phosphosulfate 3'-phosphotransferase</fullName>
    </alternativeName>
    <alternativeName>
        <fullName evidence="6">Adenosine-5'-phosphosulfate kinase</fullName>
    </alternativeName>
</protein>
<dbReference type="CDD" id="cd02027">
    <property type="entry name" value="APSK"/>
    <property type="match status" value="1"/>
</dbReference>
<keyword evidence="4 6" id="KW-0547">Nucleotide-binding</keyword>
<dbReference type="EMBL" id="CP002085">
    <property type="protein sequence ID" value="ADK86583.1"/>
    <property type="molecule type" value="Genomic_DNA"/>
</dbReference>
<keyword evidence="5 6" id="KW-0067">ATP-binding</keyword>
<dbReference type="GO" id="GO:0005737">
    <property type="term" value="C:cytoplasm"/>
    <property type="evidence" value="ECO:0007669"/>
    <property type="project" value="TreeGrafter"/>
</dbReference>
<dbReference type="GO" id="GO:0004020">
    <property type="term" value="F:adenylylsulfate kinase activity"/>
    <property type="evidence" value="ECO:0007669"/>
    <property type="project" value="UniProtKB-UniRule"/>
</dbReference>
<evidence type="ECO:0000256" key="1">
    <source>
        <dbReference type="ARBA" id="ARBA00001823"/>
    </source>
</evidence>
<evidence type="ECO:0000313" key="9">
    <source>
        <dbReference type="EMBL" id="ADK86583.1"/>
    </source>
</evidence>
<dbReference type="InterPro" id="IPR059117">
    <property type="entry name" value="APS_kinase_dom"/>
</dbReference>
<comment type="catalytic activity">
    <reaction evidence="1 6 7">
        <text>adenosine 5'-phosphosulfate + ATP = 3'-phosphoadenylyl sulfate + ADP + H(+)</text>
        <dbReference type="Rhea" id="RHEA:24152"/>
        <dbReference type="ChEBI" id="CHEBI:15378"/>
        <dbReference type="ChEBI" id="CHEBI:30616"/>
        <dbReference type="ChEBI" id="CHEBI:58243"/>
        <dbReference type="ChEBI" id="CHEBI:58339"/>
        <dbReference type="ChEBI" id="CHEBI:456216"/>
        <dbReference type="EC" id="2.7.1.25"/>
    </reaction>
</comment>
<dbReference type="InterPro" id="IPR050512">
    <property type="entry name" value="Sulf_AdTrans/APS_kinase"/>
</dbReference>
<dbReference type="eggNOG" id="COG0529">
    <property type="taxonomic scope" value="Bacteria"/>
</dbReference>
<dbReference type="PANTHER" id="PTHR42700:SF1">
    <property type="entry name" value="SULFATE ADENYLYLTRANSFERASE"/>
    <property type="match status" value="1"/>
</dbReference>
<dbReference type="OrthoDB" id="9804504at2"/>
<comment type="function">
    <text evidence="6 7">Catalyzes the synthesis of activated sulfate.</text>
</comment>
<evidence type="ECO:0000256" key="2">
    <source>
        <dbReference type="ARBA" id="ARBA00012121"/>
    </source>
</evidence>
<dbReference type="HOGENOM" id="CLU_046932_2_1_7"/>
<reference evidence="9 10" key="1">
    <citation type="journal article" date="2010" name="Stand. Genomic Sci.">
        <title>Complete genome sequence of Desulfarculus baarsii type strain (2st14).</title>
        <authorList>
            <person name="Sun H."/>
            <person name="Spring S."/>
            <person name="Lapidus A."/>
            <person name="Davenport K."/>
            <person name="Del Rio T.G."/>
            <person name="Tice H."/>
            <person name="Nolan M."/>
            <person name="Copeland A."/>
            <person name="Cheng J.F."/>
            <person name="Lucas S."/>
            <person name="Tapia R."/>
            <person name="Goodwin L."/>
            <person name="Pitluck S."/>
            <person name="Ivanova N."/>
            <person name="Pagani I."/>
            <person name="Mavromatis K."/>
            <person name="Ovchinnikova G."/>
            <person name="Pati A."/>
            <person name="Chen A."/>
            <person name="Palaniappan K."/>
            <person name="Hauser L."/>
            <person name="Chang Y.J."/>
            <person name="Jeffries C.D."/>
            <person name="Detter J.C."/>
            <person name="Han C."/>
            <person name="Rohde M."/>
            <person name="Brambilla E."/>
            <person name="Goker M."/>
            <person name="Woyke T."/>
            <person name="Bristow J."/>
            <person name="Eisen J.A."/>
            <person name="Markowitz V."/>
            <person name="Hugenholtz P."/>
            <person name="Kyrpides N.C."/>
            <person name="Klenk H.P."/>
            <person name="Land M."/>
        </authorList>
    </citation>
    <scope>NUCLEOTIDE SEQUENCE [LARGE SCALE GENOMIC DNA]</scope>
    <source>
        <strain evidence="10">ATCC 33931 / DSM 2075 / LMG 7858 / VKM B-1802 / 2st14</strain>
    </source>
</reference>
<dbReference type="STRING" id="644282.Deba_3230"/>
<evidence type="ECO:0000256" key="4">
    <source>
        <dbReference type="ARBA" id="ARBA00022741"/>
    </source>
</evidence>
<feature type="binding site" evidence="6">
    <location>
        <begin position="12"/>
        <end position="19"/>
    </location>
    <ligand>
        <name>ATP</name>
        <dbReference type="ChEBI" id="CHEBI:30616"/>
    </ligand>
</feature>
<dbReference type="UniPathway" id="UPA00140">
    <property type="reaction ID" value="UER00205"/>
</dbReference>
<comment type="pathway">
    <text evidence="6 7">Sulfur metabolism; hydrogen sulfide biosynthesis; sulfite from sulfate: step 2/3.</text>
</comment>
<organism evidence="9 10">
    <name type="scientific">Desulfarculus baarsii (strain ATCC 33931 / DSM 2075 / LMG 7858 / VKM B-1802 / 2st14)</name>
    <dbReference type="NCBI Taxonomy" id="644282"/>
    <lineage>
        <taxon>Bacteria</taxon>
        <taxon>Pseudomonadati</taxon>
        <taxon>Thermodesulfobacteriota</taxon>
        <taxon>Desulfarculia</taxon>
        <taxon>Desulfarculales</taxon>
        <taxon>Desulfarculaceae</taxon>
        <taxon>Desulfarculus</taxon>
    </lineage>
</organism>
<proteinExistence type="inferred from homology"/>
<comment type="caution">
    <text evidence="6">Lacks conserved residue(s) required for the propagation of feature annotation.</text>
</comment>
<name>E1QLZ8_DESB2</name>
<dbReference type="Pfam" id="PF01583">
    <property type="entry name" value="APS_kinase"/>
    <property type="match status" value="1"/>
</dbReference>
<evidence type="ECO:0000256" key="7">
    <source>
        <dbReference type="RuleBase" id="RU004347"/>
    </source>
</evidence>
<dbReference type="KEGG" id="dbr:Deba_3230"/>
<dbReference type="GO" id="GO:0010134">
    <property type="term" value="P:sulfate assimilation via adenylyl sulfate reduction"/>
    <property type="evidence" value="ECO:0007669"/>
    <property type="project" value="TreeGrafter"/>
</dbReference>
<comment type="similarity">
    <text evidence="6 7">Belongs to the APS kinase family.</text>
</comment>
<sequence>MTEKGFTVWLTGPPRSGKTTLAGLLAQALRELGRQVQVLDGDEVRKVLCADLGFSRQDRRANNLRTAYVASLLNDHGVCCLVAQIAPYAADRQEVRRRLADYVEVFMDCPLEQLINRDYKGIYAKALAGQLKGVTGVDDPYEPPLDPEVHCRTDRQSPQDSLAQVLEYLLRAGLLATAAPAGQEAAYTPEQEALIRRRLADLGYL</sequence>
<gene>
    <name evidence="6" type="primary">cysC</name>
    <name evidence="9" type="ordered locus">Deba_3230</name>
</gene>
<evidence type="ECO:0000256" key="6">
    <source>
        <dbReference type="HAMAP-Rule" id="MF_00065"/>
    </source>
</evidence>
<feature type="domain" description="APS kinase" evidence="8">
    <location>
        <begin position="4"/>
        <end position="151"/>
    </location>
</feature>
<dbReference type="SUPFAM" id="SSF52540">
    <property type="entry name" value="P-loop containing nucleoside triphosphate hydrolases"/>
    <property type="match status" value="1"/>
</dbReference>
<dbReference type="NCBIfam" id="TIGR00455">
    <property type="entry name" value="apsK"/>
    <property type="match status" value="1"/>
</dbReference>
<accession>E1QLZ8</accession>
<keyword evidence="6" id="KW-0597">Phosphoprotein</keyword>
<dbReference type="HAMAP" id="MF_00065">
    <property type="entry name" value="Adenylyl_sulf_kinase"/>
    <property type="match status" value="1"/>
</dbReference>
<dbReference type="RefSeq" id="WP_013260019.1">
    <property type="nucleotide sequence ID" value="NC_014365.1"/>
</dbReference>
<dbReference type="Proteomes" id="UP000009047">
    <property type="component" value="Chromosome"/>
</dbReference>
<dbReference type="AlphaFoldDB" id="E1QLZ8"/>
<dbReference type="GO" id="GO:0019379">
    <property type="term" value="P:sulfate assimilation, phosphoadenylyl sulfate reduction by phosphoadenylyl-sulfate reductase (thioredoxin)"/>
    <property type="evidence" value="ECO:0007669"/>
    <property type="project" value="TreeGrafter"/>
</dbReference>
<keyword evidence="3 6" id="KW-0808">Transferase</keyword>
<evidence type="ECO:0000259" key="8">
    <source>
        <dbReference type="Pfam" id="PF01583"/>
    </source>
</evidence>
<keyword evidence="10" id="KW-1185">Reference proteome</keyword>
<evidence type="ECO:0000313" key="10">
    <source>
        <dbReference type="Proteomes" id="UP000009047"/>
    </source>
</evidence>